<comment type="cofactor">
    <cofactor evidence="8">
        <name>FAD</name>
        <dbReference type="ChEBI" id="CHEBI:57692"/>
    </cofactor>
    <text evidence="8">Binds 1 FAD per subunit.</text>
</comment>
<evidence type="ECO:0000256" key="5">
    <source>
        <dbReference type="ARBA" id="ARBA00023157"/>
    </source>
</evidence>
<dbReference type="PROSITE" id="PS00573">
    <property type="entry name" value="PYRIDINE_REDOX_2"/>
    <property type="match status" value="1"/>
</dbReference>
<dbReference type="GO" id="GO:0004791">
    <property type="term" value="F:thioredoxin-disulfide reductase (NADPH) activity"/>
    <property type="evidence" value="ECO:0007669"/>
    <property type="project" value="UniProtKB-UniRule"/>
</dbReference>
<dbReference type="STRING" id="290052.ASU35_06175"/>
<protein>
    <recommendedName>
        <fullName evidence="7">Thioredoxin reductase</fullName>
        <ecNumber evidence="7">1.8.1.9</ecNumber>
    </recommendedName>
</protein>
<keyword evidence="3 7" id="KW-0274">FAD</keyword>
<evidence type="ECO:0000259" key="9">
    <source>
        <dbReference type="Pfam" id="PF07992"/>
    </source>
</evidence>
<dbReference type="InterPro" id="IPR023753">
    <property type="entry name" value="FAD/NAD-binding_dom"/>
</dbReference>
<evidence type="ECO:0000256" key="3">
    <source>
        <dbReference type="ARBA" id="ARBA00022827"/>
    </source>
</evidence>
<evidence type="ECO:0000256" key="7">
    <source>
        <dbReference type="RuleBase" id="RU003880"/>
    </source>
</evidence>
<comment type="similarity">
    <text evidence="1 7">Belongs to the class-II pyridine nucleotide-disulfide oxidoreductase family.</text>
</comment>
<dbReference type="GO" id="GO:0005737">
    <property type="term" value="C:cytoplasm"/>
    <property type="evidence" value="ECO:0007669"/>
    <property type="project" value="InterPro"/>
</dbReference>
<keyword evidence="6 7" id="KW-0676">Redox-active center</keyword>
<dbReference type="Proteomes" id="UP000054874">
    <property type="component" value="Unassembled WGS sequence"/>
</dbReference>
<dbReference type="Gene3D" id="3.50.50.60">
    <property type="entry name" value="FAD/NAD(P)-binding domain"/>
    <property type="match status" value="2"/>
</dbReference>
<dbReference type="RefSeq" id="WP_058351536.1">
    <property type="nucleotide sequence ID" value="NZ_CABMMD010000024.1"/>
</dbReference>
<evidence type="ECO:0000256" key="4">
    <source>
        <dbReference type="ARBA" id="ARBA00023002"/>
    </source>
</evidence>
<dbReference type="PANTHER" id="PTHR48105">
    <property type="entry name" value="THIOREDOXIN REDUCTASE 1-RELATED-RELATED"/>
    <property type="match status" value="1"/>
</dbReference>
<keyword evidence="4 7" id="KW-0560">Oxidoreductase</keyword>
<dbReference type="NCBIfam" id="TIGR01292">
    <property type="entry name" value="TRX_reduct"/>
    <property type="match status" value="1"/>
</dbReference>
<dbReference type="InterPro" id="IPR050097">
    <property type="entry name" value="Ferredoxin-NADP_redctase_2"/>
</dbReference>
<dbReference type="OrthoDB" id="9806179at2"/>
<proteinExistence type="inferred from homology"/>
<comment type="subunit">
    <text evidence="7">Homodimer.</text>
</comment>
<comment type="catalytic activity">
    <reaction evidence="7">
        <text>[thioredoxin]-dithiol + NADP(+) = [thioredoxin]-disulfide + NADPH + H(+)</text>
        <dbReference type="Rhea" id="RHEA:20345"/>
        <dbReference type="Rhea" id="RHEA-COMP:10698"/>
        <dbReference type="Rhea" id="RHEA-COMP:10700"/>
        <dbReference type="ChEBI" id="CHEBI:15378"/>
        <dbReference type="ChEBI" id="CHEBI:29950"/>
        <dbReference type="ChEBI" id="CHEBI:50058"/>
        <dbReference type="ChEBI" id="CHEBI:57783"/>
        <dbReference type="ChEBI" id="CHEBI:58349"/>
        <dbReference type="EC" id="1.8.1.9"/>
    </reaction>
</comment>
<keyword evidence="5" id="KW-1015">Disulfide bond</keyword>
<feature type="domain" description="FAD/NAD(P)-binding" evidence="9">
    <location>
        <begin position="6"/>
        <end position="294"/>
    </location>
</feature>
<comment type="caution">
    <text evidence="10">The sequence shown here is derived from an EMBL/GenBank/DDBJ whole genome shotgun (WGS) entry which is preliminary data.</text>
</comment>
<dbReference type="InterPro" id="IPR008255">
    <property type="entry name" value="Pyr_nucl-diS_OxRdtase_2_AS"/>
</dbReference>
<dbReference type="EC" id="1.8.1.9" evidence="7"/>
<dbReference type="Pfam" id="PF07992">
    <property type="entry name" value="Pyr_redox_2"/>
    <property type="match status" value="1"/>
</dbReference>
<keyword evidence="8" id="KW-0521">NADP</keyword>
<dbReference type="PRINTS" id="PR00469">
    <property type="entry name" value="PNDRDTASEII"/>
</dbReference>
<keyword evidence="11" id="KW-1185">Reference proteome</keyword>
<name>A0A0V8QIE7_9FIRM</name>
<dbReference type="SUPFAM" id="SSF51905">
    <property type="entry name" value="FAD/NAD(P)-binding domain"/>
    <property type="match status" value="1"/>
</dbReference>
<evidence type="ECO:0000256" key="2">
    <source>
        <dbReference type="ARBA" id="ARBA00022630"/>
    </source>
</evidence>
<evidence type="ECO:0000256" key="1">
    <source>
        <dbReference type="ARBA" id="ARBA00009333"/>
    </source>
</evidence>
<dbReference type="EMBL" id="LNAM01000024">
    <property type="protein sequence ID" value="KSV60335.1"/>
    <property type="molecule type" value="Genomic_DNA"/>
</dbReference>
<evidence type="ECO:0000313" key="10">
    <source>
        <dbReference type="EMBL" id="KSV60335.1"/>
    </source>
</evidence>
<dbReference type="PRINTS" id="PR00368">
    <property type="entry name" value="FADPNR"/>
</dbReference>
<evidence type="ECO:0000256" key="6">
    <source>
        <dbReference type="ARBA" id="ARBA00023284"/>
    </source>
</evidence>
<keyword evidence="2 7" id="KW-0285">Flavoprotein</keyword>
<organism evidence="10 11">
    <name type="scientific">Acetivibrio ethanolgignens</name>
    <dbReference type="NCBI Taxonomy" id="290052"/>
    <lineage>
        <taxon>Bacteria</taxon>
        <taxon>Bacillati</taxon>
        <taxon>Bacillota</taxon>
        <taxon>Clostridia</taxon>
        <taxon>Eubacteriales</taxon>
        <taxon>Oscillospiraceae</taxon>
        <taxon>Acetivibrio</taxon>
    </lineage>
</organism>
<dbReference type="GO" id="GO:0019430">
    <property type="term" value="P:removal of superoxide radicals"/>
    <property type="evidence" value="ECO:0007669"/>
    <property type="project" value="UniProtKB-UniRule"/>
</dbReference>
<gene>
    <name evidence="10" type="ORF">ASU35_06175</name>
</gene>
<dbReference type="InterPro" id="IPR036188">
    <property type="entry name" value="FAD/NAD-bd_sf"/>
</dbReference>
<sequence>MENILDVVIIGSGPAGLTAAIYASRAELKGIVIEKSSMSGGQIINTYEVDNYPGIPGISGFELANRFREHCDGLGMDFYEGEVKGLSVDGNRIKTITLEDGTEFKTKTVIIAGGVKNRKLEVPGEEELAGMGVSYCATCDGAFFKGKRVAVVGGGDVAVEDAIFLARLAEKVYVIHRRDEFRAARSLIRRLMEMENVEIIWDSVVEQIEGDDMVTGMRIANKKTGEKSELSLDGVFVAVGNMPLSQNYADVVELDESGYIKATEDCQTSVPGIYAAGDIRTKPLKQIITAAADGANAITAVEKYLNEMPGSF</sequence>
<reference evidence="10 11" key="1">
    <citation type="submission" date="2015-11" db="EMBL/GenBank/DDBJ databases">
        <title>Butyribacter intestini gen. nov., sp. nov., a butyric acid-producing bacterium of the family Lachnospiraceae isolated from the human faeces.</title>
        <authorList>
            <person name="Zou Y."/>
            <person name="Xue W."/>
            <person name="Luo G."/>
            <person name="Lv M."/>
        </authorList>
    </citation>
    <scope>NUCLEOTIDE SEQUENCE [LARGE SCALE GENOMIC DNA]</scope>
    <source>
        <strain evidence="10 11">ACET-33324</strain>
    </source>
</reference>
<accession>A0A0V8QIE7</accession>
<evidence type="ECO:0000256" key="8">
    <source>
        <dbReference type="RuleBase" id="RU003881"/>
    </source>
</evidence>
<evidence type="ECO:0000313" key="11">
    <source>
        <dbReference type="Proteomes" id="UP000054874"/>
    </source>
</evidence>
<dbReference type="AlphaFoldDB" id="A0A0V8QIE7"/>
<dbReference type="InterPro" id="IPR005982">
    <property type="entry name" value="Thioredox_Rdtase"/>
</dbReference>